<reference evidence="1 2" key="1">
    <citation type="journal article" date="2019" name="Nat. Microbiol.">
        <title>Wide diversity of methane and short-chain alkane metabolisms in uncultured archaea.</title>
        <authorList>
            <person name="Borrel G."/>
            <person name="Adam P.S."/>
            <person name="McKay L.J."/>
            <person name="Chen L.X."/>
            <person name="Sierra-Garcia I.N."/>
            <person name="Sieber C.M."/>
            <person name="Letourneur Q."/>
            <person name="Ghozlane A."/>
            <person name="Andersen G.L."/>
            <person name="Li W.J."/>
            <person name="Hallam S.J."/>
            <person name="Muyzer G."/>
            <person name="de Oliveira V.M."/>
            <person name="Inskeep W.P."/>
            <person name="Banfield J.F."/>
            <person name="Gribaldo S."/>
        </authorList>
    </citation>
    <scope>NUCLEOTIDE SEQUENCE [LARGE SCALE GENOMIC DNA]</scope>
    <source>
        <strain evidence="1">NM4</strain>
    </source>
</reference>
<proteinExistence type="predicted"/>
<evidence type="ECO:0000313" key="1">
    <source>
        <dbReference type="EMBL" id="RZN58660.1"/>
    </source>
</evidence>
<protein>
    <submittedName>
        <fullName evidence="1">Uncharacterized protein</fullName>
    </submittedName>
</protein>
<comment type="caution">
    <text evidence="1">The sequence shown here is derived from an EMBL/GenBank/DDBJ whole genome shotgun (WGS) entry which is preliminary data.</text>
</comment>
<dbReference type="Proteomes" id="UP000316217">
    <property type="component" value="Unassembled WGS sequence"/>
</dbReference>
<evidence type="ECO:0000313" key="2">
    <source>
        <dbReference type="Proteomes" id="UP000316217"/>
    </source>
</evidence>
<dbReference type="AlphaFoldDB" id="A0A520KHM7"/>
<gene>
    <name evidence="1" type="ORF">EF810_07310</name>
</gene>
<accession>A0A520KHM7</accession>
<organism evidence="1 2">
    <name type="scientific">Candidatus Methanodesulfokora washburnensis</name>
    <dbReference type="NCBI Taxonomy" id="2478471"/>
    <lineage>
        <taxon>Archaea</taxon>
        <taxon>Thermoproteota</taxon>
        <taxon>Candidatus Korarchaeia</taxon>
        <taxon>Candidatus Korarchaeia incertae sedis</taxon>
        <taxon>Candidatus Methanodesulfokora</taxon>
    </lineage>
</organism>
<sequence length="70" mass="7970">MIFSGRAGIYELSSDIKLRIEKADELRKARGKLSQSILGEISSKFIITVGDRVLSLLFQQVLYLMYAYLI</sequence>
<name>A0A520KHM7_9CREN</name>
<dbReference type="EMBL" id="RXII01000115">
    <property type="protein sequence ID" value="RZN58660.1"/>
    <property type="molecule type" value="Genomic_DNA"/>
</dbReference>